<evidence type="ECO:0000313" key="2">
    <source>
        <dbReference type="Proteomes" id="UP000299102"/>
    </source>
</evidence>
<evidence type="ECO:0000313" key="1">
    <source>
        <dbReference type="EMBL" id="GBP01197.1"/>
    </source>
</evidence>
<accession>A0A4C1SIK0</accession>
<feature type="non-terminal residue" evidence="1">
    <location>
        <position position="1"/>
    </location>
</feature>
<keyword evidence="2" id="KW-1185">Reference proteome</keyword>
<protein>
    <submittedName>
        <fullName evidence="1">Uncharacterized protein</fullName>
    </submittedName>
</protein>
<sequence>PNCTRSDITLIRGDVRKGRGRAHIRIDIDKPRPDGRHINHNLHSHGQVTTLIYVQFHGGEHEVQTRGGVRGPHRAGRGIETTAAIDWRAVHEACPAARKMCKVRGRVD</sequence>
<gene>
    <name evidence="1" type="ORF">EVAR_97954_1</name>
</gene>
<organism evidence="1 2">
    <name type="scientific">Eumeta variegata</name>
    <name type="common">Bagworm moth</name>
    <name type="synonym">Eumeta japonica</name>
    <dbReference type="NCBI Taxonomy" id="151549"/>
    <lineage>
        <taxon>Eukaryota</taxon>
        <taxon>Metazoa</taxon>
        <taxon>Ecdysozoa</taxon>
        <taxon>Arthropoda</taxon>
        <taxon>Hexapoda</taxon>
        <taxon>Insecta</taxon>
        <taxon>Pterygota</taxon>
        <taxon>Neoptera</taxon>
        <taxon>Endopterygota</taxon>
        <taxon>Lepidoptera</taxon>
        <taxon>Glossata</taxon>
        <taxon>Ditrysia</taxon>
        <taxon>Tineoidea</taxon>
        <taxon>Psychidae</taxon>
        <taxon>Oiketicinae</taxon>
        <taxon>Eumeta</taxon>
    </lineage>
</organism>
<dbReference type="Proteomes" id="UP000299102">
    <property type="component" value="Unassembled WGS sequence"/>
</dbReference>
<dbReference type="AlphaFoldDB" id="A0A4C1SIK0"/>
<comment type="caution">
    <text evidence="1">The sequence shown here is derived from an EMBL/GenBank/DDBJ whole genome shotgun (WGS) entry which is preliminary data.</text>
</comment>
<name>A0A4C1SIK0_EUMVA</name>
<reference evidence="1 2" key="1">
    <citation type="journal article" date="2019" name="Commun. Biol.">
        <title>The bagworm genome reveals a unique fibroin gene that provides high tensile strength.</title>
        <authorList>
            <person name="Kono N."/>
            <person name="Nakamura H."/>
            <person name="Ohtoshi R."/>
            <person name="Tomita M."/>
            <person name="Numata K."/>
            <person name="Arakawa K."/>
        </authorList>
    </citation>
    <scope>NUCLEOTIDE SEQUENCE [LARGE SCALE GENOMIC DNA]</scope>
</reference>
<proteinExistence type="predicted"/>
<dbReference type="EMBL" id="BGZK01006895">
    <property type="protein sequence ID" value="GBP01197.1"/>
    <property type="molecule type" value="Genomic_DNA"/>
</dbReference>